<keyword evidence="1" id="KW-0812">Transmembrane</keyword>
<keyword evidence="3" id="KW-1185">Reference proteome</keyword>
<dbReference type="RefSeq" id="WP_377306995.1">
    <property type="nucleotide sequence ID" value="NZ_JBHSMK010000013.1"/>
</dbReference>
<feature type="transmembrane region" description="Helical" evidence="1">
    <location>
        <begin position="127"/>
        <end position="151"/>
    </location>
</feature>
<name>A0ABW0JQK5_9GAMM</name>
<gene>
    <name evidence="2" type="ORF">ACFPME_17580</name>
</gene>
<evidence type="ECO:0008006" key="4">
    <source>
        <dbReference type="Google" id="ProtNLM"/>
    </source>
</evidence>
<evidence type="ECO:0000256" key="1">
    <source>
        <dbReference type="SAM" id="Phobius"/>
    </source>
</evidence>
<feature type="transmembrane region" description="Helical" evidence="1">
    <location>
        <begin position="83"/>
        <end position="101"/>
    </location>
</feature>
<keyword evidence="1" id="KW-1133">Transmembrane helix</keyword>
<evidence type="ECO:0000313" key="2">
    <source>
        <dbReference type="EMBL" id="MFC5438374.1"/>
    </source>
</evidence>
<dbReference type="EMBL" id="JBHSMK010000013">
    <property type="protein sequence ID" value="MFC5438374.1"/>
    <property type="molecule type" value="Genomic_DNA"/>
</dbReference>
<reference evidence="3" key="1">
    <citation type="journal article" date="2019" name="Int. J. Syst. Evol. Microbiol.">
        <title>The Global Catalogue of Microorganisms (GCM) 10K type strain sequencing project: providing services to taxonomists for standard genome sequencing and annotation.</title>
        <authorList>
            <consortium name="The Broad Institute Genomics Platform"/>
            <consortium name="The Broad Institute Genome Sequencing Center for Infectious Disease"/>
            <person name="Wu L."/>
            <person name="Ma J."/>
        </authorList>
    </citation>
    <scope>NUCLEOTIDE SEQUENCE [LARGE SCALE GENOMIC DNA]</scope>
    <source>
        <strain evidence="3">JCM 17130</strain>
    </source>
</reference>
<protein>
    <recommendedName>
        <fullName evidence="4">Cytochrome d ubiquinol oxidase subunit II</fullName>
    </recommendedName>
</protein>
<evidence type="ECO:0000313" key="3">
    <source>
        <dbReference type="Proteomes" id="UP001596013"/>
    </source>
</evidence>
<feature type="transmembrane region" description="Helical" evidence="1">
    <location>
        <begin position="7"/>
        <end position="28"/>
    </location>
</feature>
<feature type="transmembrane region" description="Helical" evidence="1">
    <location>
        <begin position="48"/>
        <end position="71"/>
    </location>
</feature>
<feature type="non-terminal residue" evidence="2">
    <location>
        <position position="1"/>
    </location>
</feature>
<accession>A0ABW0JQK5</accession>
<comment type="caution">
    <text evidence="2">The sequence shown here is derived from an EMBL/GenBank/DDBJ whole genome shotgun (WGS) entry which is preliminary data.</text>
</comment>
<sequence>ALGLMKTTLAFLAAILVPVGLMTGWYLWDQFANFKPNDPYIWVRTGNFLSLCALITAAYVLVLGIPAYLLLRWRNAVRWWSTIASGFVLGAFPVAMLSWPLRFSRGASATIDGVPTLVNGMPTFAGWLQYLELVAFMGACGAASAAVFWLTALRPNSSSKRTPKPLRGFGAA</sequence>
<proteinExistence type="predicted"/>
<dbReference type="Proteomes" id="UP001596013">
    <property type="component" value="Unassembled WGS sequence"/>
</dbReference>
<keyword evidence="1" id="KW-0472">Membrane</keyword>
<organism evidence="2 3">
    <name type="scientific">Rhodanobacter umsongensis</name>
    <dbReference type="NCBI Taxonomy" id="633153"/>
    <lineage>
        <taxon>Bacteria</taxon>
        <taxon>Pseudomonadati</taxon>
        <taxon>Pseudomonadota</taxon>
        <taxon>Gammaproteobacteria</taxon>
        <taxon>Lysobacterales</taxon>
        <taxon>Rhodanobacteraceae</taxon>
        <taxon>Rhodanobacter</taxon>
    </lineage>
</organism>